<dbReference type="AlphaFoldDB" id="A0A081K9N0"/>
<dbReference type="EMBL" id="JOJP01000001">
    <property type="protein sequence ID" value="KEI70856.1"/>
    <property type="molecule type" value="Genomic_DNA"/>
</dbReference>
<keyword evidence="4 5" id="KW-0012">Acyltransferase</keyword>
<dbReference type="Proteomes" id="UP000027997">
    <property type="component" value="Unassembled WGS sequence"/>
</dbReference>
<dbReference type="HAMAP" id="MF_02210">
    <property type="entry name" value="RimI"/>
    <property type="match status" value="1"/>
</dbReference>
<dbReference type="eggNOG" id="COG0456">
    <property type="taxonomic scope" value="Bacteria"/>
</dbReference>
<comment type="caution">
    <text evidence="5">Lacks conserved residue(s) required for the propagation of feature annotation.</text>
</comment>
<protein>
    <recommendedName>
        <fullName evidence="5">[Ribosomal protein bS18]-alanine N-acetyltransferase</fullName>
        <ecNumber evidence="5">2.3.1.266</ecNumber>
    </recommendedName>
</protein>
<comment type="caution">
    <text evidence="7">The sequence shown here is derived from an EMBL/GenBank/DDBJ whole genome shotgun (WGS) entry which is preliminary data.</text>
</comment>
<dbReference type="InterPro" id="IPR006464">
    <property type="entry name" value="AcTrfase_RimI/Ard1"/>
</dbReference>
<comment type="similarity">
    <text evidence="1 5">Belongs to the acetyltransferase family. RimI subfamily.</text>
</comment>
<dbReference type="NCBIfam" id="TIGR01575">
    <property type="entry name" value="rimI"/>
    <property type="match status" value="1"/>
</dbReference>
<gene>
    <name evidence="5" type="primary">rimI</name>
    <name evidence="7" type="ORF">GV64_08935</name>
</gene>
<dbReference type="GO" id="GO:0008999">
    <property type="term" value="F:protein-N-terminal-alanine acetyltransferase activity"/>
    <property type="evidence" value="ECO:0007669"/>
    <property type="project" value="UniProtKB-UniRule"/>
</dbReference>
<dbReference type="PANTHER" id="PTHR43420:SF51">
    <property type="entry name" value="PEPTIDYL-LYSINE N-ACETYLTRANSFERASE YIAC"/>
    <property type="match status" value="1"/>
</dbReference>
<feature type="domain" description="N-acetyltransferase" evidence="6">
    <location>
        <begin position="11"/>
        <end position="156"/>
    </location>
</feature>
<dbReference type="InterPro" id="IPR000182">
    <property type="entry name" value="GNAT_dom"/>
</dbReference>
<dbReference type="InterPro" id="IPR043690">
    <property type="entry name" value="RimI"/>
</dbReference>
<evidence type="ECO:0000256" key="4">
    <source>
        <dbReference type="ARBA" id="ARBA00023315"/>
    </source>
</evidence>
<dbReference type="Gene3D" id="3.40.630.30">
    <property type="match status" value="1"/>
</dbReference>
<feature type="active site" description="Proton donor" evidence="5">
    <location>
        <position position="124"/>
    </location>
</feature>
<keyword evidence="3 5" id="KW-0808">Transferase</keyword>
<name>A0A081K9N0_9GAMM</name>
<evidence type="ECO:0000256" key="2">
    <source>
        <dbReference type="ARBA" id="ARBA00022490"/>
    </source>
</evidence>
<evidence type="ECO:0000256" key="5">
    <source>
        <dbReference type="HAMAP-Rule" id="MF_02210"/>
    </source>
</evidence>
<dbReference type="SUPFAM" id="SSF55729">
    <property type="entry name" value="Acyl-CoA N-acyltransferases (Nat)"/>
    <property type="match status" value="1"/>
</dbReference>
<dbReference type="CDD" id="cd04301">
    <property type="entry name" value="NAT_SF"/>
    <property type="match status" value="1"/>
</dbReference>
<dbReference type="PANTHER" id="PTHR43420">
    <property type="entry name" value="ACETYLTRANSFERASE"/>
    <property type="match status" value="1"/>
</dbReference>
<evidence type="ECO:0000313" key="8">
    <source>
        <dbReference type="Proteomes" id="UP000027997"/>
    </source>
</evidence>
<dbReference type="Pfam" id="PF00583">
    <property type="entry name" value="Acetyltransf_1"/>
    <property type="match status" value="1"/>
</dbReference>
<organism evidence="7 8">
    <name type="scientific">Endozoicomonas elysicola</name>
    <dbReference type="NCBI Taxonomy" id="305900"/>
    <lineage>
        <taxon>Bacteria</taxon>
        <taxon>Pseudomonadati</taxon>
        <taxon>Pseudomonadota</taxon>
        <taxon>Gammaproteobacteria</taxon>
        <taxon>Oceanospirillales</taxon>
        <taxon>Endozoicomonadaceae</taxon>
        <taxon>Endozoicomonas</taxon>
    </lineage>
</organism>
<comment type="function">
    <text evidence="5">Acetylates the N-terminal alanine of ribosomal protein bS18.</text>
</comment>
<dbReference type="PROSITE" id="PS51186">
    <property type="entry name" value="GNAT"/>
    <property type="match status" value="1"/>
</dbReference>
<comment type="catalytic activity">
    <reaction evidence="5">
        <text>N-terminal L-alanyl-[ribosomal protein bS18] + acetyl-CoA = N-terminal N(alpha)-acetyl-L-alanyl-[ribosomal protein bS18] + CoA + H(+)</text>
        <dbReference type="Rhea" id="RHEA:43756"/>
        <dbReference type="Rhea" id="RHEA-COMP:10676"/>
        <dbReference type="Rhea" id="RHEA-COMP:10677"/>
        <dbReference type="ChEBI" id="CHEBI:15378"/>
        <dbReference type="ChEBI" id="CHEBI:57287"/>
        <dbReference type="ChEBI" id="CHEBI:57288"/>
        <dbReference type="ChEBI" id="CHEBI:64718"/>
        <dbReference type="ChEBI" id="CHEBI:83683"/>
        <dbReference type="EC" id="2.3.1.266"/>
    </reaction>
</comment>
<accession>A0A081K9N0</accession>
<feature type="binding site" evidence="5">
    <location>
        <position position="117"/>
    </location>
    <ligand>
        <name>acetyl-CoA</name>
        <dbReference type="ChEBI" id="CHEBI:57288"/>
    </ligand>
</feature>
<dbReference type="InterPro" id="IPR016181">
    <property type="entry name" value="Acyl_CoA_acyltransferase"/>
</dbReference>
<evidence type="ECO:0000256" key="3">
    <source>
        <dbReference type="ARBA" id="ARBA00022679"/>
    </source>
</evidence>
<evidence type="ECO:0000256" key="1">
    <source>
        <dbReference type="ARBA" id="ARBA00005395"/>
    </source>
</evidence>
<evidence type="ECO:0000313" key="7">
    <source>
        <dbReference type="EMBL" id="KEI70856.1"/>
    </source>
</evidence>
<evidence type="ECO:0000259" key="6">
    <source>
        <dbReference type="PROSITE" id="PS51186"/>
    </source>
</evidence>
<keyword evidence="2 5" id="KW-0963">Cytoplasm</keyword>
<dbReference type="GO" id="GO:0005737">
    <property type="term" value="C:cytoplasm"/>
    <property type="evidence" value="ECO:0007669"/>
    <property type="project" value="UniProtKB-SubCell"/>
</dbReference>
<comment type="subcellular location">
    <subcellularLocation>
        <location evidence="5">Cytoplasm</location>
    </subcellularLocation>
</comment>
<feature type="active site" description="Proton acceptor" evidence="5">
    <location>
        <position position="112"/>
    </location>
</feature>
<dbReference type="InterPro" id="IPR050680">
    <property type="entry name" value="YpeA/RimI_acetyltransf"/>
</dbReference>
<proteinExistence type="inferred from homology"/>
<dbReference type="STRING" id="305900.GV64_08935"/>
<reference evidence="7 8" key="1">
    <citation type="submission" date="2014-06" db="EMBL/GenBank/DDBJ databases">
        <title>Whole Genome Sequences of Three Symbiotic Endozoicomonas Bacteria.</title>
        <authorList>
            <person name="Neave M.J."/>
            <person name="Apprill A."/>
            <person name="Voolstra C.R."/>
        </authorList>
    </citation>
    <scope>NUCLEOTIDE SEQUENCE [LARGE SCALE GENOMIC DNA]</scope>
    <source>
        <strain evidence="7 8">DSM 22380</strain>
    </source>
</reference>
<keyword evidence="8" id="KW-1185">Reference proteome</keyword>
<dbReference type="EC" id="2.3.1.266" evidence="5"/>
<dbReference type="RefSeq" id="WP_020580518.1">
    <property type="nucleotide sequence ID" value="NZ_JOJP01000001.1"/>
</dbReference>
<sequence>MTPLITTSDTINFRSIQDTDLEQVNAVEQRSAEHPWRKAHFADSLKSGYICELAEINGTPVGHCVMMAAAGEASILILTIDKLHQRQGIGRQLLQHMTQKATQSNCNTLLLEVRKSNNKAFNLYLHEGFSEIGIRKNYYPMGNGWEDAIVMAMELGYDDFN</sequence>